<reference evidence="1 2" key="1">
    <citation type="journal article" date="2013" name="Genome Announc.">
        <title>Genome Sequence of Sporolactobacillus laevolacticus DSM442, an Efficient Polymer-Grade D-Lactate Producer from Agricultural Waste Cottonseed as a Nitrogen Source.</title>
        <authorList>
            <person name="Wang H."/>
            <person name="Wang L."/>
            <person name="Ju J."/>
            <person name="Yu B."/>
            <person name="Ma Y."/>
        </authorList>
    </citation>
    <scope>NUCLEOTIDE SEQUENCE [LARGE SCALE GENOMIC DNA]</scope>
    <source>
        <strain evidence="1 2">DSM 442</strain>
    </source>
</reference>
<accession>V6J1A9</accession>
<dbReference type="OrthoDB" id="2844905at2"/>
<protein>
    <submittedName>
        <fullName evidence="1">Uncharacterized protein</fullName>
    </submittedName>
</protein>
<dbReference type="AlphaFoldDB" id="V6J1A9"/>
<dbReference type="eggNOG" id="ENOG5031071">
    <property type="taxonomic scope" value="Bacteria"/>
</dbReference>
<dbReference type="EMBL" id="AWTC01000021">
    <property type="protein sequence ID" value="EST10549.1"/>
    <property type="molecule type" value="Genomic_DNA"/>
</dbReference>
<evidence type="ECO:0000313" key="2">
    <source>
        <dbReference type="Proteomes" id="UP000018296"/>
    </source>
</evidence>
<organism evidence="1 2">
    <name type="scientific">Sporolactobacillus laevolacticus DSM 442</name>
    <dbReference type="NCBI Taxonomy" id="1395513"/>
    <lineage>
        <taxon>Bacteria</taxon>
        <taxon>Bacillati</taxon>
        <taxon>Bacillota</taxon>
        <taxon>Bacilli</taxon>
        <taxon>Bacillales</taxon>
        <taxon>Sporolactobacillaceae</taxon>
        <taxon>Sporolactobacillus</taxon>
    </lineage>
</organism>
<proteinExistence type="predicted"/>
<dbReference type="PATRIC" id="fig|1395513.3.peg.3378"/>
<comment type="caution">
    <text evidence="1">The sequence shown here is derived from an EMBL/GenBank/DDBJ whole genome shotgun (WGS) entry which is preliminary data.</text>
</comment>
<evidence type="ECO:0000313" key="1">
    <source>
        <dbReference type="EMBL" id="EST10549.1"/>
    </source>
</evidence>
<gene>
    <name evidence="1" type="ORF">P343_16655</name>
</gene>
<name>V6J1A9_9BACL</name>
<keyword evidence="2" id="KW-1185">Reference proteome</keyword>
<dbReference type="Proteomes" id="UP000018296">
    <property type="component" value="Unassembled WGS sequence"/>
</dbReference>
<dbReference type="RefSeq" id="WP_023511531.1">
    <property type="nucleotide sequence ID" value="NZ_AWTC01000021.1"/>
</dbReference>
<sequence>MSSVMRKYLPLLLILICLFFSIRITSAQPSDLNQIIKSEPPAFSKQMIQISDLIVYAHLDEHVTKWDTGRRLASGAKLINAAQHLHIRQTLKGRSPVNPLLVTTGVDPLPPPQDPLNNVYTGPLADGDYILFLKSFHDAQHFILNGGFTAVYPVVSGKMIALDQGFKEFEGLTVPDLSKRLHDQ</sequence>